<dbReference type="OrthoDB" id="680057at2"/>
<dbReference type="RefSeq" id="WP_073039864.1">
    <property type="nucleotide sequence ID" value="NZ_FQUO01000002.1"/>
</dbReference>
<accession>A0A1M4VAZ4</accession>
<feature type="transmembrane region" description="Helical" evidence="1">
    <location>
        <begin position="36"/>
        <end position="55"/>
    </location>
</feature>
<dbReference type="PROSITE" id="PS51257">
    <property type="entry name" value="PROKAR_LIPOPROTEIN"/>
    <property type="match status" value="1"/>
</dbReference>
<organism evidence="2 3">
    <name type="scientific">Cnuella takakiae</name>
    <dbReference type="NCBI Taxonomy" id="1302690"/>
    <lineage>
        <taxon>Bacteria</taxon>
        <taxon>Pseudomonadati</taxon>
        <taxon>Bacteroidota</taxon>
        <taxon>Chitinophagia</taxon>
        <taxon>Chitinophagales</taxon>
        <taxon>Chitinophagaceae</taxon>
        <taxon>Cnuella</taxon>
    </lineage>
</organism>
<proteinExistence type="predicted"/>
<evidence type="ECO:0000313" key="3">
    <source>
        <dbReference type="Proteomes" id="UP000184368"/>
    </source>
</evidence>
<keyword evidence="1" id="KW-1133">Transmembrane helix</keyword>
<feature type="transmembrane region" description="Helical" evidence="1">
    <location>
        <begin position="6"/>
        <end position="24"/>
    </location>
</feature>
<keyword evidence="1" id="KW-0472">Membrane</keyword>
<keyword evidence="1" id="KW-0812">Transmembrane</keyword>
<dbReference type="EMBL" id="FQUO01000002">
    <property type="protein sequence ID" value="SHE66112.1"/>
    <property type="molecule type" value="Genomic_DNA"/>
</dbReference>
<feature type="transmembrane region" description="Helical" evidence="1">
    <location>
        <begin position="75"/>
        <end position="93"/>
    </location>
</feature>
<gene>
    <name evidence="2" type="ORF">SAMN05444008_102202</name>
</gene>
<keyword evidence="3" id="KW-1185">Reference proteome</keyword>
<evidence type="ECO:0000313" key="2">
    <source>
        <dbReference type="EMBL" id="SHE66112.1"/>
    </source>
</evidence>
<protein>
    <submittedName>
        <fullName evidence="2">Uncharacterized protein</fullName>
    </submittedName>
</protein>
<name>A0A1M4VAZ4_9BACT</name>
<reference evidence="2 3" key="1">
    <citation type="submission" date="2016-11" db="EMBL/GenBank/DDBJ databases">
        <authorList>
            <person name="Jaros S."/>
            <person name="Januszkiewicz K."/>
            <person name="Wedrychowicz H."/>
        </authorList>
    </citation>
    <scope>NUCLEOTIDE SEQUENCE [LARGE SCALE GENOMIC DNA]</scope>
    <source>
        <strain evidence="2 3">DSM 26897</strain>
    </source>
</reference>
<dbReference type="Proteomes" id="UP000184368">
    <property type="component" value="Unassembled WGS sequence"/>
</dbReference>
<dbReference type="STRING" id="1302690.BUE76_12705"/>
<evidence type="ECO:0000256" key="1">
    <source>
        <dbReference type="SAM" id="Phobius"/>
    </source>
</evidence>
<sequence>MKGLGLLAKLAFICNLFFLACVVMQRSAGNAQGSMVSLIAILGLVMGMGIFNPVSNIMNGLQLLRKQPITATVPLWLAITNGVFLIFQIAYLLHTLL</sequence>
<dbReference type="AlphaFoldDB" id="A0A1M4VAZ4"/>